<reference evidence="1 2" key="1">
    <citation type="journal article" date="2022" name="Front. Microbiol.">
        <title>High genomic differentiation and limited gene flow indicate recent cryptic speciation within the genus Laspinema (cyanobacteria).</title>
        <authorList>
            <person name="Stanojkovic A."/>
            <person name="Skoupy S."/>
            <person name="Skaloud P."/>
            <person name="Dvorak P."/>
        </authorList>
    </citation>
    <scope>NUCLEOTIDE SEQUENCE [LARGE SCALE GENOMIC DNA]</scope>
    <source>
        <strain evidence="1 2">D2a</strain>
    </source>
</reference>
<comment type="caution">
    <text evidence="1">The sequence shown here is derived from an EMBL/GenBank/DDBJ whole genome shotgun (WGS) entry which is preliminary data.</text>
</comment>
<dbReference type="EMBL" id="JAMXFF010000048">
    <property type="protein sequence ID" value="MCT7969365.1"/>
    <property type="molecule type" value="Genomic_DNA"/>
</dbReference>
<sequence>MFYSKESISVGKILGVQHLRNSSPSVQGADGSEALIYKAVFCWFSTSLSPGRSLWRSKQGVDGRSR</sequence>
<evidence type="ECO:0000313" key="1">
    <source>
        <dbReference type="EMBL" id="MCT7969365.1"/>
    </source>
</evidence>
<keyword evidence="2" id="KW-1185">Reference proteome</keyword>
<gene>
    <name evidence="1" type="ORF">NG799_23905</name>
</gene>
<protein>
    <submittedName>
        <fullName evidence="1">Uncharacterized protein</fullName>
    </submittedName>
</protein>
<dbReference type="Proteomes" id="UP001525890">
    <property type="component" value="Unassembled WGS sequence"/>
</dbReference>
<name>A0ABT2MX91_9CYAN</name>
<proteinExistence type="predicted"/>
<accession>A0ABT2MX91</accession>
<evidence type="ECO:0000313" key="2">
    <source>
        <dbReference type="Proteomes" id="UP001525890"/>
    </source>
</evidence>
<dbReference type="RefSeq" id="WP_368008834.1">
    <property type="nucleotide sequence ID" value="NZ_JAMXFF010000048.1"/>
</dbReference>
<organism evidence="1 2">
    <name type="scientific">Laspinema palackyanum D2a</name>
    <dbReference type="NCBI Taxonomy" id="2953684"/>
    <lineage>
        <taxon>Bacteria</taxon>
        <taxon>Bacillati</taxon>
        <taxon>Cyanobacteriota</taxon>
        <taxon>Cyanophyceae</taxon>
        <taxon>Oscillatoriophycideae</taxon>
        <taxon>Oscillatoriales</taxon>
        <taxon>Laspinemataceae</taxon>
        <taxon>Laspinema</taxon>
        <taxon>Laspinema palackyanum</taxon>
    </lineage>
</organism>